<sequence length="137" mass="15511">MDACGNLRQWCGGTKRLQCDPALARVSNQQINRNPTVCPVALPALRFWEGIGVQHFTEMFFQHAFLWLSCKLKTLAVFLSHRTLQKWTSFVRMNFPSPLTCETLIIQRRPPTEGRSITTIAEKAPPNDTGTLLPSQI</sequence>
<protein>
    <submittedName>
        <fullName evidence="1">Uncharacterized protein</fullName>
    </submittedName>
</protein>
<accession>A0AA88IXX7</accession>
<evidence type="ECO:0000313" key="2">
    <source>
        <dbReference type="Proteomes" id="UP001187315"/>
    </source>
</evidence>
<keyword evidence="2" id="KW-1185">Reference proteome</keyword>
<name>A0AA88IXX7_TACVA</name>
<comment type="caution">
    <text evidence="1">The sequence shown here is derived from an EMBL/GenBank/DDBJ whole genome shotgun (WGS) entry which is preliminary data.</text>
</comment>
<evidence type="ECO:0000313" key="1">
    <source>
        <dbReference type="EMBL" id="KAK2814822.1"/>
    </source>
</evidence>
<dbReference type="Proteomes" id="UP001187315">
    <property type="component" value="Unassembled WGS sequence"/>
</dbReference>
<organism evidence="1 2">
    <name type="scientific">Tachysurus vachellii</name>
    <name type="common">Darkbarbel catfish</name>
    <name type="synonym">Pelteobagrus vachellii</name>
    <dbReference type="NCBI Taxonomy" id="175792"/>
    <lineage>
        <taxon>Eukaryota</taxon>
        <taxon>Metazoa</taxon>
        <taxon>Chordata</taxon>
        <taxon>Craniata</taxon>
        <taxon>Vertebrata</taxon>
        <taxon>Euteleostomi</taxon>
        <taxon>Actinopterygii</taxon>
        <taxon>Neopterygii</taxon>
        <taxon>Teleostei</taxon>
        <taxon>Ostariophysi</taxon>
        <taxon>Siluriformes</taxon>
        <taxon>Bagridae</taxon>
        <taxon>Tachysurus</taxon>
    </lineage>
</organism>
<proteinExistence type="predicted"/>
<reference evidence="1" key="1">
    <citation type="submission" date="2023-08" db="EMBL/GenBank/DDBJ databases">
        <title>Pelteobagrus vachellii genome.</title>
        <authorList>
            <person name="Liu H."/>
        </authorList>
    </citation>
    <scope>NUCLEOTIDE SEQUENCE</scope>
    <source>
        <strain evidence="1">PRFRI_2022a</strain>
        <tissue evidence="1">Muscle</tissue>
    </source>
</reference>
<dbReference type="EMBL" id="JAVHJS010000026">
    <property type="protein sequence ID" value="KAK2814822.1"/>
    <property type="molecule type" value="Genomic_DNA"/>
</dbReference>
<dbReference type="AlphaFoldDB" id="A0AA88IXX7"/>
<gene>
    <name evidence="1" type="ORF">Q7C36_023088</name>
</gene>